<evidence type="ECO:0000313" key="9">
    <source>
        <dbReference type="Proteomes" id="UP001057580"/>
    </source>
</evidence>
<name>A0A9E7R3T9_9EURY</name>
<keyword evidence="9" id="KW-1185">Reference proteome</keyword>
<evidence type="ECO:0000256" key="3">
    <source>
        <dbReference type="ARBA" id="ARBA00022538"/>
    </source>
</evidence>
<evidence type="ECO:0000256" key="6">
    <source>
        <dbReference type="ARBA" id="ARBA00023065"/>
    </source>
</evidence>
<keyword evidence="6" id="KW-0406">Ion transport</keyword>
<proteinExistence type="predicted"/>
<feature type="domain" description="RCK C-terminal" evidence="7">
    <location>
        <begin position="137"/>
        <end position="215"/>
    </location>
</feature>
<dbReference type="GeneID" id="74944630"/>
<dbReference type="Pfam" id="PF02080">
    <property type="entry name" value="TrkA_C"/>
    <property type="match status" value="1"/>
</dbReference>
<evidence type="ECO:0000256" key="4">
    <source>
        <dbReference type="ARBA" id="ARBA00022958"/>
    </source>
</evidence>
<dbReference type="InterPro" id="IPR036291">
    <property type="entry name" value="NAD(P)-bd_dom_sf"/>
</dbReference>
<dbReference type="EMBL" id="CP104003">
    <property type="protein sequence ID" value="UWM54263.1"/>
    <property type="molecule type" value="Genomic_DNA"/>
</dbReference>
<evidence type="ECO:0000259" key="7">
    <source>
        <dbReference type="PROSITE" id="PS51202"/>
    </source>
</evidence>
<dbReference type="InterPro" id="IPR006036">
    <property type="entry name" value="K_uptake_TrkA"/>
</dbReference>
<organism evidence="8 9">
    <name type="scientific">Salinirubellus salinus</name>
    <dbReference type="NCBI Taxonomy" id="1364945"/>
    <lineage>
        <taxon>Archaea</taxon>
        <taxon>Methanobacteriati</taxon>
        <taxon>Methanobacteriota</taxon>
        <taxon>Stenosarchaea group</taxon>
        <taxon>Halobacteria</taxon>
        <taxon>Halobacteriales</taxon>
        <taxon>Natronomonadaceae</taxon>
        <taxon>Salinirubellus</taxon>
    </lineage>
</organism>
<dbReference type="RefSeq" id="WP_260593261.1">
    <property type="nucleotide sequence ID" value="NZ_CP104003.1"/>
</dbReference>
<dbReference type="GO" id="GO:0005886">
    <property type="term" value="C:plasma membrane"/>
    <property type="evidence" value="ECO:0007669"/>
    <property type="project" value="InterPro"/>
</dbReference>
<evidence type="ECO:0000313" key="8">
    <source>
        <dbReference type="EMBL" id="UWM54263.1"/>
    </source>
</evidence>
<keyword evidence="2" id="KW-0813">Transport</keyword>
<dbReference type="SUPFAM" id="SSF116726">
    <property type="entry name" value="TrkA C-terminal domain-like"/>
    <property type="match status" value="1"/>
</dbReference>
<gene>
    <name evidence="8" type="ORF">N0B31_19370</name>
</gene>
<evidence type="ECO:0000256" key="2">
    <source>
        <dbReference type="ARBA" id="ARBA00022448"/>
    </source>
</evidence>
<dbReference type="Gene3D" id="3.30.70.1450">
    <property type="entry name" value="Regulator of K+ conductance, C-terminal domain"/>
    <property type="match status" value="1"/>
</dbReference>
<dbReference type="InterPro" id="IPR036721">
    <property type="entry name" value="RCK_C_sf"/>
</dbReference>
<dbReference type="GO" id="GO:0015079">
    <property type="term" value="F:potassium ion transmembrane transporter activity"/>
    <property type="evidence" value="ECO:0007669"/>
    <property type="project" value="InterPro"/>
</dbReference>
<dbReference type="PANTHER" id="PTHR43833">
    <property type="entry name" value="POTASSIUM CHANNEL PROTEIN 2-RELATED-RELATED"/>
    <property type="match status" value="1"/>
</dbReference>
<accession>A0A9E7R3T9</accession>
<dbReference type="SUPFAM" id="SSF51735">
    <property type="entry name" value="NAD(P)-binding Rossmann-fold domains"/>
    <property type="match status" value="1"/>
</dbReference>
<protein>
    <submittedName>
        <fullName evidence="8">NAD-binding protein</fullName>
    </submittedName>
</protein>
<evidence type="ECO:0000256" key="5">
    <source>
        <dbReference type="ARBA" id="ARBA00023027"/>
    </source>
</evidence>
<dbReference type="PANTHER" id="PTHR43833:SF5">
    <property type="entry name" value="TRK SYSTEM POTASSIUM UPTAKE PROTEIN TRKA"/>
    <property type="match status" value="1"/>
</dbReference>
<dbReference type="InterPro" id="IPR050721">
    <property type="entry name" value="Trk_Ktr_HKT_K-transport"/>
</dbReference>
<dbReference type="Gene3D" id="3.40.50.720">
    <property type="entry name" value="NAD(P)-binding Rossmann-like Domain"/>
    <property type="match status" value="1"/>
</dbReference>
<dbReference type="Proteomes" id="UP001057580">
    <property type="component" value="Chromosome"/>
</dbReference>
<dbReference type="AlphaFoldDB" id="A0A9E7R3T9"/>
<evidence type="ECO:0000256" key="1">
    <source>
        <dbReference type="ARBA" id="ARBA00003660"/>
    </source>
</evidence>
<dbReference type="InterPro" id="IPR003148">
    <property type="entry name" value="RCK_N"/>
</dbReference>
<sequence length="218" mass="22748">MDGAIVIVGAGRVGFRTAELFAARGREVRLVERDAEKCERLRERSDVELTVVAGDGTSPPVLERALEGDVAAFGALTADGEANMQALVVARELVPEARFAARVRTEPEGFRESFENVRLVTASSVAASANALGADVGSAVREHVGGMDVLELVVGEEAPVVGRSLADAALPQGCLVVTVDGTHRADGETTLEPGRRVTVAVERDAVDETRAAFGADAA</sequence>
<dbReference type="PROSITE" id="PS51202">
    <property type="entry name" value="RCK_C"/>
    <property type="match status" value="1"/>
</dbReference>
<dbReference type="InterPro" id="IPR006037">
    <property type="entry name" value="RCK_C"/>
</dbReference>
<dbReference type="PRINTS" id="PR00335">
    <property type="entry name" value="KUPTAKETRKA"/>
</dbReference>
<dbReference type="Pfam" id="PF02254">
    <property type="entry name" value="TrkA_N"/>
    <property type="match status" value="1"/>
</dbReference>
<keyword evidence="3" id="KW-0633">Potassium transport</keyword>
<keyword evidence="5" id="KW-0520">NAD</keyword>
<reference evidence="8" key="1">
    <citation type="submission" date="2022-09" db="EMBL/GenBank/DDBJ databases">
        <title>Diverse halophilic archaea isolated from saline environments.</title>
        <authorList>
            <person name="Cui H.-L."/>
        </authorList>
    </citation>
    <scope>NUCLEOTIDE SEQUENCE</scope>
    <source>
        <strain evidence="8">ZS-35-S2</strain>
    </source>
</reference>
<keyword evidence="4" id="KW-0630">Potassium</keyword>
<dbReference type="KEGG" id="ssai:N0B31_19370"/>
<comment type="function">
    <text evidence="1">Part of a potassium transport system.</text>
</comment>